<name>A0A1V9Y0N7_9ACAR</name>
<evidence type="ECO:0000256" key="1">
    <source>
        <dbReference type="SAM" id="MobiDB-lite"/>
    </source>
</evidence>
<dbReference type="Proteomes" id="UP000192247">
    <property type="component" value="Unassembled WGS sequence"/>
</dbReference>
<dbReference type="InParanoid" id="A0A1V9Y0N7"/>
<keyword evidence="3" id="KW-1185">Reference proteome</keyword>
<evidence type="ECO:0000313" key="2">
    <source>
        <dbReference type="EMBL" id="OQR79262.1"/>
    </source>
</evidence>
<reference evidence="2 3" key="1">
    <citation type="journal article" date="2017" name="Gigascience">
        <title>Draft genome of the honey bee ectoparasitic mite, Tropilaelaps mercedesae, is shaped by the parasitic life history.</title>
        <authorList>
            <person name="Dong X."/>
            <person name="Armstrong S.D."/>
            <person name="Xia D."/>
            <person name="Makepeace B.L."/>
            <person name="Darby A.C."/>
            <person name="Kadowaki T."/>
        </authorList>
    </citation>
    <scope>NUCLEOTIDE SEQUENCE [LARGE SCALE GENOMIC DNA]</scope>
    <source>
        <strain evidence="2">Wuxi-XJTLU</strain>
    </source>
</reference>
<accession>A0A1V9Y0N7</accession>
<dbReference type="AlphaFoldDB" id="A0A1V9Y0N7"/>
<dbReference type="EMBL" id="MNPL01001328">
    <property type="protein sequence ID" value="OQR79262.1"/>
    <property type="molecule type" value="Genomic_DNA"/>
</dbReference>
<comment type="caution">
    <text evidence="2">The sequence shown here is derived from an EMBL/GenBank/DDBJ whole genome shotgun (WGS) entry which is preliminary data.</text>
</comment>
<feature type="compositionally biased region" description="Low complexity" evidence="1">
    <location>
        <begin position="1"/>
        <end position="22"/>
    </location>
</feature>
<feature type="region of interest" description="Disordered" evidence="1">
    <location>
        <begin position="1"/>
        <end position="30"/>
    </location>
</feature>
<organism evidence="2 3">
    <name type="scientific">Tropilaelaps mercedesae</name>
    <dbReference type="NCBI Taxonomy" id="418985"/>
    <lineage>
        <taxon>Eukaryota</taxon>
        <taxon>Metazoa</taxon>
        <taxon>Ecdysozoa</taxon>
        <taxon>Arthropoda</taxon>
        <taxon>Chelicerata</taxon>
        <taxon>Arachnida</taxon>
        <taxon>Acari</taxon>
        <taxon>Parasitiformes</taxon>
        <taxon>Mesostigmata</taxon>
        <taxon>Gamasina</taxon>
        <taxon>Dermanyssoidea</taxon>
        <taxon>Laelapidae</taxon>
        <taxon>Tropilaelaps</taxon>
    </lineage>
</organism>
<sequence length="72" mass="8025">MAASAPSTSKAAPSTSETAPSTQYTNNQMKTTRKECRLDVFQAVSEYDTWHRMISMALTQCPSGKQWYGIFV</sequence>
<proteinExistence type="predicted"/>
<protein>
    <submittedName>
        <fullName evidence="2">Uncharacterized protein</fullName>
    </submittedName>
</protein>
<gene>
    <name evidence="2" type="ORF">BIW11_02583</name>
</gene>
<evidence type="ECO:0000313" key="3">
    <source>
        <dbReference type="Proteomes" id="UP000192247"/>
    </source>
</evidence>